<dbReference type="OrthoDB" id="21557at2759"/>
<accession>A0A2B7YZL2</accession>
<keyword evidence="8" id="KW-0804">Transcription</keyword>
<name>A0A2B7YZL2_POLH7</name>
<keyword evidence="5" id="KW-0156">Chromatin regulator</keyword>
<evidence type="ECO:0000256" key="4">
    <source>
        <dbReference type="ARBA" id="ARBA00022833"/>
    </source>
</evidence>
<feature type="region of interest" description="Disordered" evidence="11">
    <location>
        <begin position="185"/>
        <end position="224"/>
    </location>
</feature>
<evidence type="ECO:0000256" key="7">
    <source>
        <dbReference type="ARBA" id="ARBA00023159"/>
    </source>
</evidence>
<keyword evidence="3" id="KW-0863">Zinc-finger</keyword>
<evidence type="ECO:0000256" key="11">
    <source>
        <dbReference type="SAM" id="MobiDB-lite"/>
    </source>
</evidence>
<keyword evidence="6" id="KW-0805">Transcription regulation</keyword>
<evidence type="ECO:0000256" key="5">
    <source>
        <dbReference type="ARBA" id="ARBA00022853"/>
    </source>
</evidence>
<dbReference type="AlphaFoldDB" id="A0A2B7YZL2"/>
<keyword evidence="9" id="KW-0539">Nucleus</keyword>
<evidence type="ECO:0000256" key="9">
    <source>
        <dbReference type="ARBA" id="ARBA00023242"/>
    </source>
</evidence>
<dbReference type="Proteomes" id="UP000224634">
    <property type="component" value="Unassembled WGS sequence"/>
</dbReference>
<evidence type="ECO:0000256" key="1">
    <source>
        <dbReference type="ARBA" id="ARBA00004123"/>
    </source>
</evidence>
<keyword evidence="2" id="KW-0479">Metal-binding</keyword>
<feature type="compositionally biased region" description="Polar residues" evidence="11">
    <location>
        <begin position="349"/>
        <end position="361"/>
    </location>
</feature>
<feature type="compositionally biased region" description="Polar residues" evidence="11">
    <location>
        <begin position="326"/>
        <end position="339"/>
    </location>
</feature>
<dbReference type="GO" id="GO:0000124">
    <property type="term" value="C:SAGA complex"/>
    <property type="evidence" value="ECO:0007669"/>
    <property type="project" value="TreeGrafter"/>
</dbReference>
<comment type="subcellular location">
    <subcellularLocation>
        <location evidence="1 10">Nucleus</location>
    </subcellularLocation>
</comment>
<dbReference type="InterPro" id="IPR013246">
    <property type="entry name" value="SAGA_su_Sgf11"/>
</dbReference>
<dbReference type="GO" id="GO:0006325">
    <property type="term" value="P:chromatin organization"/>
    <property type="evidence" value="ECO:0007669"/>
    <property type="project" value="UniProtKB-KW"/>
</dbReference>
<evidence type="ECO:0000256" key="6">
    <source>
        <dbReference type="ARBA" id="ARBA00023015"/>
    </source>
</evidence>
<keyword evidence="7 10" id="KW-0010">Activator</keyword>
<feature type="compositionally biased region" description="Low complexity" evidence="11">
    <location>
        <begin position="274"/>
        <end position="284"/>
    </location>
</feature>
<protein>
    <recommendedName>
        <fullName evidence="10">SAGA-associated factor 11</fullName>
    </recommendedName>
</protein>
<keyword evidence="13" id="KW-1185">Reference proteome</keyword>
<dbReference type="GO" id="GO:0071819">
    <property type="term" value="C:DUBm complex"/>
    <property type="evidence" value="ECO:0007669"/>
    <property type="project" value="TreeGrafter"/>
</dbReference>
<gene>
    <name evidence="12" type="ORF">AJ80_01901</name>
</gene>
<proteinExistence type="inferred from homology"/>
<dbReference type="GO" id="GO:0006357">
    <property type="term" value="P:regulation of transcription by RNA polymerase II"/>
    <property type="evidence" value="ECO:0007669"/>
    <property type="project" value="TreeGrafter"/>
</dbReference>
<dbReference type="PANTHER" id="PTHR46367">
    <property type="entry name" value="ATAXIN-7-LIKE PROTEIN 3"/>
    <property type="match status" value="1"/>
</dbReference>
<keyword evidence="4" id="KW-0862">Zinc</keyword>
<dbReference type="PANTHER" id="PTHR46367:SF1">
    <property type="entry name" value="ATAXIN-7-LIKE PROTEIN 3"/>
    <property type="match status" value="1"/>
</dbReference>
<dbReference type="STRING" id="1447883.A0A2B7YZL2"/>
<comment type="similarity">
    <text evidence="10">Belongs to the SGF11 family.</text>
</comment>
<feature type="compositionally biased region" description="Acidic residues" evidence="11">
    <location>
        <begin position="293"/>
        <end position="306"/>
    </location>
</feature>
<dbReference type="GO" id="GO:0008270">
    <property type="term" value="F:zinc ion binding"/>
    <property type="evidence" value="ECO:0007669"/>
    <property type="project" value="UniProtKB-KW"/>
</dbReference>
<evidence type="ECO:0000313" key="12">
    <source>
        <dbReference type="EMBL" id="PGH26403.1"/>
    </source>
</evidence>
<reference evidence="12 13" key="1">
    <citation type="submission" date="2017-10" db="EMBL/GenBank/DDBJ databases">
        <title>Comparative genomics in systemic dimorphic fungi from Ajellomycetaceae.</title>
        <authorList>
            <person name="Munoz J.F."/>
            <person name="Mcewen J.G."/>
            <person name="Clay O.K."/>
            <person name="Cuomo C.A."/>
        </authorList>
    </citation>
    <scope>NUCLEOTIDE SEQUENCE [LARGE SCALE GENOMIC DNA]</scope>
    <source>
        <strain evidence="12 13">UAMH7299</strain>
    </source>
</reference>
<comment type="caution">
    <text evidence="12">The sequence shown here is derived from an EMBL/GenBank/DDBJ whole genome shotgun (WGS) entry which is preliminary data.</text>
</comment>
<dbReference type="Pfam" id="PF08209">
    <property type="entry name" value="Sgf11"/>
    <property type="match status" value="1"/>
</dbReference>
<sequence length="377" mass="40950">MAAEWITHFIEADFDDSDVEIEPVNMAGPEPPKISVADKAAHSATMAKVIRSILDDTFYNIIHDIVAKVHREEKIARMKSAVVVAKQLAEEAAVQAQELETEPNGASSQAIQKERKPIQVETEAAIYEDGAVNLKGNPLKTIKEIICPTCRLPRLLHPLTGVGARPPPDPSKEYCRKHPPVLLDGHDVQGIPFATDKPPTKKKKTQKIETPGSSPPSSPSTQAQVIEKPTIPSIKCPNCPRYYQATKFGGHLARCLGIAQRESVRESNRRRGQNDASNNASSQSPGAGQHSDDDNDDDDEDDDEDDQPPRKKQKSSQANGIKKSSGKPQISSALKNETTVDALEAPASVPTSGVNGTSQTGKNKRKRDDTKTGKAKR</sequence>
<evidence type="ECO:0000256" key="2">
    <source>
        <dbReference type="ARBA" id="ARBA00022723"/>
    </source>
</evidence>
<dbReference type="EMBL" id="PDNA01000017">
    <property type="protein sequence ID" value="PGH26403.1"/>
    <property type="molecule type" value="Genomic_DNA"/>
</dbReference>
<evidence type="ECO:0000256" key="10">
    <source>
        <dbReference type="RuleBase" id="RU261113"/>
    </source>
</evidence>
<organism evidence="12 13">
    <name type="scientific">Polytolypa hystricis (strain UAMH7299)</name>
    <dbReference type="NCBI Taxonomy" id="1447883"/>
    <lineage>
        <taxon>Eukaryota</taxon>
        <taxon>Fungi</taxon>
        <taxon>Dikarya</taxon>
        <taxon>Ascomycota</taxon>
        <taxon>Pezizomycotina</taxon>
        <taxon>Eurotiomycetes</taxon>
        <taxon>Eurotiomycetidae</taxon>
        <taxon>Onygenales</taxon>
        <taxon>Onygenales incertae sedis</taxon>
        <taxon>Polytolypa</taxon>
    </lineage>
</organism>
<feature type="region of interest" description="Disordered" evidence="11">
    <location>
        <begin position="264"/>
        <end position="377"/>
    </location>
</feature>
<dbReference type="GO" id="GO:0003713">
    <property type="term" value="F:transcription coactivator activity"/>
    <property type="evidence" value="ECO:0007669"/>
    <property type="project" value="TreeGrafter"/>
</dbReference>
<evidence type="ECO:0000256" key="3">
    <source>
        <dbReference type="ARBA" id="ARBA00022771"/>
    </source>
</evidence>
<feature type="compositionally biased region" description="Basic and acidic residues" evidence="11">
    <location>
        <begin position="366"/>
        <end position="377"/>
    </location>
</feature>
<evidence type="ECO:0000313" key="13">
    <source>
        <dbReference type="Proteomes" id="UP000224634"/>
    </source>
</evidence>
<evidence type="ECO:0000256" key="8">
    <source>
        <dbReference type="ARBA" id="ARBA00023163"/>
    </source>
</evidence>
<dbReference type="InterPro" id="IPR051078">
    <property type="entry name" value="SGF11"/>
</dbReference>
<feature type="compositionally biased region" description="Basic and acidic residues" evidence="11">
    <location>
        <begin position="264"/>
        <end position="273"/>
    </location>
</feature>